<dbReference type="InterPro" id="IPR011990">
    <property type="entry name" value="TPR-like_helical_dom_sf"/>
</dbReference>
<dbReference type="Proteomes" id="UP000770661">
    <property type="component" value="Unassembled WGS sequence"/>
</dbReference>
<protein>
    <submittedName>
        <fullName evidence="2">Tetratricopeptide repeat protein 32</fullName>
    </submittedName>
</protein>
<dbReference type="PANTHER" id="PTHR47059:SF1">
    <property type="entry name" value="TETRATRICOPEPTIDE REPEAT PROTEIN 32"/>
    <property type="match status" value="1"/>
</dbReference>
<sequence length="143" mass="16066">MHHVGSPILWAHGGKDVATRPVVRTTTGEAQRKLLIAQIHNERGVCRYKLVCFDQAVQDYTQALALNPALAAAYYHRATIHYRLLAGHPKGSSRKQALGQQAMQDFKEAVRRDPNNIEFKEGLQSCRDEIEAVLNRGSSKFQE</sequence>
<comment type="caution">
    <text evidence="2">The sequence shown here is derived from an EMBL/GenBank/DDBJ whole genome shotgun (WGS) entry which is preliminary data.</text>
</comment>
<dbReference type="InterPro" id="IPR019734">
    <property type="entry name" value="TPR_rpt"/>
</dbReference>
<feature type="repeat" description="TPR" evidence="1">
    <location>
        <begin position="37"/>
        <end position="70"/>
    </location>
</feature>
<reference evidence="2" key="1">
    <citation type="submission" date="2020-07" db="EMBL/GenBank/DDBJ databases">
        <title>The High-quality genome of the commercially important snow crab, Chionoecetes opilio.</title>
        <authorList>
            <person name="Jeong J.-H."/>
            <person name="Ryu S."/>
        </authorList>
    </citation>
    <scope>NUCLEOTIDE SEQUENCE</scope>
    <source>
        <strain evidence="2">MADBK_172401_WGS</strain>
        <tissue evidence="2">Digestive gland</tissue>
    </source>
</reference>
<dbReference type="PROSITE" id="PS50005">
    <property type="entry name" value="TPR"/>
    <property type="match status" value="1"/>
</dbReference>
<name>A0A8J4YKX2_CHIOP</name>
<keyword evidence="1" id="KW-0802">TPR repeat</keyword>
<dbReference type="OrthoDB" id="6097640at2759"/>
<dbReference type="Gene3D" id="1.25.40.10">
    <property type="entry name" value="Tetratricopeptide repeat domain"/>
    <property type="match status" value="1"/>
</dbReference>
<evidence type="ECO:0000256" key="1">
    <source>
        <dbReference type="PROSITE-ProRule" id="PRU00339"/>
    </source>
</evidence>
<proteinExistence type="predicted"/>
<evidence type="ECO:0000313" key="2">
    <source>
        <dbReference type="EMBL" id="KAG0728818.1"/>
    </source>
</evidence>
<keyword evidence="3" id="KW-1185">Reference proteome</keyword>
<gene>
    <name evidence="2" type="primary">Casp14_2</name>
    <name evidence="2" type="ORF">GWK47_031676</name>
</gene>
<dbReference type="Pfam" id="PF00515">
    <property type="entry name" value="TPR_1"/>
    <property type="match status" value="1"/>
</dbReference>
<dbReference type="SMART" id="SM00028">
    <property type="entry name" value="TPR"/>
    <property type="match status" value="2"/>
</dbReference>
<accession>A0A8J4YKX2</accession>
<dbReference type="AlphaFoldDB" id="A0A8J4YKX2"/>
<organism evidence="2 3">
    <name type="scientific">Chionoecetes opilio</name>
    <name type="common">Atlantic snow crab</name>
    <name type="synonym">Cancer opilio</name>
    <dbReference type="NCBI Taxonomy" id="41210"/>
    <lineage>
        <taxon>Eukaryota</taxon>
        <taxon>Metazoa</taxon>
        <taxon>Ecdysozoa</taxon>
        <taxon>Arthropoda</taxon>
        <taxon>Crustacea</taxon>
        <taxon>Multicrustacea</taxon>
        <taxon>Malacostraca</taxon>
        <taxon>Eumalacostraca</taxon>
        <taxon>Eucarida</taxon>
        <taxon>Decapoda</taxon>
        <taxon>Pleocyemata</taxon>
        <taxon>Brachyura</taxon>
        <taxon>Eubrachyura</taxon>
        <taxon>Majoidea</taxon>
        <taxon>Majidae</taxon>
        <taxon>Chionoecetes</taxon>
    </lineage>
</organism>
<dbReference type="SUPFAM" id="SSF48452">
    <property type="entry name" value="TPR-like"/>
    <property type="match status" value="1"/>
</dbReference>
<evidence type="ECO:0000313" key="3">
    <source>
        <dbReference type="Proteomes" id="UP000770661"/>
    </source>
</evidence>
<dbReference type="EMBL" id="JACEEZ010001822">
    <property type="protein sequence ID" value="KAG0728818.1"/>
    <property type="molecule type" value="Genomic_DNA"/>
</dbReference>
<dbReference type="PANTHER" id="PTHR47059">
    <property type="entry name" value="TETRATRICOPEPTIDE REPEAT PROTEIN 32"/>
    <property type="match status" value="1"/>
</dbReference>